<dbReference type="InterPro" id="IPR050416">
    <property type="entry name" value="FAD-linked_Oxidoreductase"/>
</dbReference>
<evidence type="ECO:0000256" key="3">
    <source>
        <dbReference type="ARBA" id="ARBA00022630"/>
    </source>
</evidence>
<dbReference type="GO" id="GO:0016491">
    <property type="term" value="F:oxidoreductase activity"/>
    <property type="evidence" value="ECO:0007669"/>
    <property type="project" value="UniProtKB-KW"/>
</dbReference>
<keyword evidence="6" id="KW-0732">Signal</keyword>
<evidence type="ECO:0000256" key="2">
    <source>
        <dbReference type="ARBA" id="ARBA00005466"/>
    </source>
</evidence>
<evidence type="ECO:0000256" key="1">
    <source>
        <dbReference type="ARBA" id="ARBA00001974"/>
    </source>
</evidence>
<comment type="cofactor">
    <cofactor evidence="1">
        <name>FAD</name>
        <dbReference type="ChEBI" id="CHEBI:57692"/>
    </cofactor>
</comment>
<evidence type="ECO:0000256" key="4">
    <source>
        <dbReference type="ARBA" id="ARBA00022827"/>
    </source>
</evidence>
<evidence type="ECO:0000313" key="8">
    <source>
        <dbReference type="EMBL" id="TVY41908.1"/>
    </source>
</evidence>
<gene>
    <name evidence="8" type="primary">patO</name>
    <name evidence="8" type="ORF">LOCC1_G007343</name>
</gene>
<sequence>MYIHALLLFIAVIPPAASVSISQDPVPKGCRYVLRDQSWPSLSDWAHLNTSVDWQLIATVPLASVSHDPTYDEAACARMQQSWAFSQTHIPDPASIVEPLAQNESCDPFTPRTSPCRLGNYAAYAINVSSPSRATAGLQFAREKNIRLVIKSTRHDLLGKSIGRGSLGLCVQNLHQVSFFTYNSSLYTGPPRKFSLGILAWGIYEAAALVGKRVLAGTCNTVSVAGGFSQAGGHSLLSSTYGLSADNVLEWEVVLPDSSLVVATPNQASDLYWALSGGGGSTYAVVMSMTVKTFPESSIGIGGAAITYTNQGISEDTYWASITAFRNHIPAWVAAGGVFLPLRPLTFPDKTPDEVNNLIAPFTTELDNLAISFVLNITSFPNYLAHFNQYYRSFPSVNGGRLIPRSLITSNRTQDLVDVYRQITASGDFMMIGVCFVVSGPPVAPNGLNPYWRDTIVHNTIQSSWNFTASWENKEVEMLAG</sequence>
<dbReference type="EMBL" id="QGMI01000363">
    <property type="protein sequence ID" value="TVY41908.1"/>
    <property type="molecule type" value="Genomic_DNA"/>
</dbReference>
<evidence type="ECO:0000313" key="9">
    <source>
        <dbReference type="Proteomes" id="UP000443090"/>
    </source>
</evidence>
<proteinExistence type="inferred from homology"/>
<dbReference type="SUPFAM" id="SSF56176">
    <property type="entry name" value="FAD-binding/transporter-associated domain-like"/>
    <property type="match status" value="1"/>
</dbReference>
<feature type="chain" id="PRO_5034678857" evidence="6">
    <location>
        <begin position="19"/>
        <end position="481"/>
    </location>
</feature>
<dbReference type="PANTHER" id="PTHR42973:SF39">
    <property type="entry name" value="FAD-BINDING PCMH-TYPE DOMAIN-CONTAINING PROTEIN"/>
    <property type="match status" value="1"/>
</dbReference>
<dbReference type="Gene3D" id="3.30.465.10">
    <property type="match status" value="1"/>
</dbReference>
<accession>A0A8H8RY75</accession>
<reference evidence="8 9" key="1">
    <citation type="submission" date="2018-05" db="EMBL/GenBank/DDBJ databases">
        <title>Genome sequencing and assembly of the regulated plant pathogen Lachnellula willkommii and related sister species for the development of diagnostic species identification markers.</title>
        <authorList>
            <person name="Giroux E."/>
            <person name="Bilodeau G."/>
        </authorList>
    </citation>
    <scope>NUCLEOTIDE SEQUENCE [LARGE SCALE GENOMIC DNA]</scope>
    <source>
        <strain evidence="8 9">CBS 160.35</strain>
    </source>
</reference>
<evidence type="ECO:0000259" key="7">
    <source>
        <dbReference type="PROSITE" id="PS51387"/>
    </source>
</evidence>
<keyword evidence="4" id="KW-0274">FAD</keyword>
<evidence type="ECO:0000256" key="5">
    <source>
        <dbReference type="ARBA" id="ARBA00023002"/>
    </source>
</evidence>
<protein>
    <submittedName>
        <fullName evidence="8">FAD-linked oxidoreductase</fullName>
    </submittedName>
</protein>
<dbReference type="PANTHER" id="PTHR42973">
    <property type="entry name" value="BINDING OXIDOREDUCTASE, PUTATIVE (AFU_ORTHOLOGUE AFUA_1G17690)-RELATED"/>
    <property type="match status" value="1"/>
</dbReference>
<name>A0A8H8RY75_9HELO</name>
<organism evidence="8 9">
    <name type="scientific">Lachnellula occidentalis</name>
    <dbReference type="NCBI Taxonomy" id="215460"/>
    <lineage>
        <taxon>Eukaryota</taxon>
        <taxon>Fungi</taxon>
        <taxon>Dikarya</taxon>
        <taxon>Ascomycota</taxon>
        <taxon>Pezizomycotina</taxon>
        <taxon>Leotiomycetes</taxon>
        <taxon>Helotiales</taxon>
        <taxon>Lachnaceae</taxon>
        <taxon>Lachnellula</taxon>
    </lineage>
</organism>
<feature type="domain" description="FAD-binding PCMH-type" evidence="7">
    <location>
        <begin position="118"/>
        <end position="296"/>
    </location>
</feature>
<dbReference type="AlphaFoldDB" id="A0A8H8RY75"/>
<keyword evidence="9" id="KW-1185">Reference proteome</keyword>
<dbReference type="GO" id="GO:0071949">
    <property type="term" value="F:FAD binding"/>
    <property type="evidence" value="ECO:0007669"/>
    <property type="project" value="InterPro"/>
</dbReference>
<feature type="signal peptide" evidence="6">
    <location>
        <begin position="1"/>
        <end position="18"/>
    </location>
</feature>
<evidence type="ECO:0000256" key="6">
    <source>
        <dbReference type="SAM" id="SignalP"/>
    </source>
</evidence>
<keyword evidence="5" id="KW-0560">Oxidoreductase</keyword>
<keyword evidence="3" id="KW-0285">Flavoprotein</keyword>
<dbReference type="InterPro" id="IPR036318">
    <property type="entry name" value="FAD-bd_PCMH-like_sf"/>
</dbReference>
<dbReference type="PROSITE" id="PS51387">
    <property type="entry name" value="FAD_PCMH"/>
    <property type="match status" value="1"/>
</dbReference>
<dbReference type="InterPro" id="IPR016166">
    <property type="entry name" value="FAD-bd_PCMH"/>
</dbReference>
<comment type="similarity">
    <text evidence="2">Belongs to the oxygen-dependent FAD-linked oxidoreductase family.</text>
</comment>
<dbReference type="OrthoDB" id="9983560at2759"/>
<dbReference type="InterPro" id="IPR016169">
    <property type="entry name" value="FAD-bd_PCMH_sub2"/>
</dbReference>
<dbReference type="Proteomes" id="UP000443090">
    <property type="component" value="Unassembled WGS sequence"/>
</dbReference>
<comment type="caution">
    <text evidence="8">The sequence shown here is derived from an EMBL/GenBank/DDBJ whole genome shotgun (WGS) entry which is preliminary data.</text>
</comment>